<dbReference type="FunFam" id="3.90.1150.10:FF:000089">
    <property type="entry name" value="Threonine aldolase, putative"/>
    <property type="match status" value="1"/>
</dbReference>
<evidence type="ECO:0000256" key="1">
    <source>
        <dbReference type="ARBA" id="ARBA00001933"/>
    </source>
</evidence>
<dbReference type="InterPro" id="IPR015424">
    <property type="entry name" value="PyrdxlP-dep_Trfase"/>
</dbReference>
<comment type="similarity">
    <text evidence="2">Belongs to the threonine aldolase family.</text>
</comment>
<dbReference type="FunFam" id="3.40.640.10:FF:000030">
    <property type="entry name" value="Low-specificity L-threonine aldolase"/>
    <property type="match status" value="1"/>
</dbReference>
<protein>
    <recommendedName>
        <fullName evidence="7">Aromatic amino acid beta-eliminating lyase/threonine aldolase domain-containing protein</fullName>
    </recommendedName>
</protein>
<accession>A0A8E2JJT8</accession>
<dbReference type="InterPro" id="IPR023603">
    <property type="entry name" value="Low_specificity_L-TA-like"/>
</dbReference>
<dbReference type="GO" id="GO:0008732">
    <property type="term" value="F:L-allo-threonine aldolase activity"/>
    <property type="evidence" value="ECO:0007669"/>
    <property type="project" value="TreeGrafter"/>
</dbReference>
<feature type="compositionally biased region" description="Polar residues" evidence="6">
    <location>
        <begin position="1"/>
        <end position="12"/>
    </location>
</feature>
<dbReference type="InterPro" id="IPR015421">
    <property type="entry name" value="PyrdxlP-dep_Trfase_major"/>
</dbReference>
<evidence type="ECO:0000313" key="9">
    <source>
        <dbReference type="Proteomes" id="UP000250266"/>
    </source>
</evidence>
<organism evidence="8 9">
    <name type="scientific">Lepidopterella palustris CBS 459.81</name>
    <dbReference type="NCBI Taxonomy" id="1314670"/>
    <lineage>
        <taxon>Eukaryota</taxon>
        <taxon>Fungi</taxon>
        <taxon>Dikarya</taxon>
        <taxon>Ascomycota</taxon>
        <taxon>Pezizomycotina</taxon>
        <taxon>Dothideomycetes</taxon>
        <taxon>Pleosporomycetidae</taxon>
        <taxon>Mytilinidiales</taxon>
        <taxon>Argynnaceae</taxon>
        <taxon>Lepidopterella</taxon>
    </lineage>
</organism>
<dbReference type="InterPro" id="IPR015422">
    <property type="entry name" value="PyrdxlP-dep_Trfase_small"/>
</dbReference>
<dbReference type="GO" id="GO:0006545">
    <property type="term" value="P:glycine biosynthetic process"/>
    <property type="evidence" value="ECO:0007669"/>
    <property type="project" value="TreeGrafter"/>
</dbReference>
<dbReference type="Pfam" id="PF01212">
    <property type="entry name" value="Beta_elim_lyase"/>
    <property type="match status" value="1"/>
</dbReference>
<dbReference type="AlphaFoldDB" id="A0A8E2JJT8"/>
<gene>
    <name evidence="8" type="ORF">K432DRAFT_318943</name>
</gene>
<dbReference type="InterPro" id="IPR001597">
    <property type="entry name" value="ArAA_b-elim_lyase/Thr_aldolase"/>
</dbReference>
<dbReference type="GO" id="GO:0005829">
    <property type="term" value="C:cytosol"/>
    <property type="evidence" value="ECO:0007669"/>
    <property type="project" value="TreeGrafter"/>
</dbReference>
<evidence type="ECO:0000256" key="3">
    <source>
        <dbReference type="ARBA" id="ARBA00022898"/>
    </source>
</evidence>
<evidence type="ECO:0000256" key="2">
    <source>
        <dbReference type="ARBA" id="ARBA00006966"/>
    </source>
</evidence>
<dbReference type="PANTHER" id="PTHR48097:SF9">
    <property type="entry name" value="L-THREONINE ALDOLASE"/>
    <property type="match status" value="1"/>
</dbReference>
<evidence type="ECO:0000256" key="5">
    <source>
        <dbReference type="PIRSR" id="PIRSR017617-1"/>
    </source>
</evidence>
<dbReference type="OrthoDB" id="10261951at2759"/>
<dbReference type="CDD" id="cd06502">
    <property type="entry name" value="TA_like"/>
    <property type="match status" value="1"/>
</dbReference>
<evidence type="ECO:0000313" key="8">
    <source>
        <dbReference type="EMBL" id="OCK85094.1"/>
    </source>
</evidence>
<comment type="cofactor">
    <cofactor evidence="1">
        <name>pyridoxal 5'-phosphate</name>
        <dbReference type="ChEBI" id="CHEBI:597326"/>
    </cofactor>
</comment>
<dbReference type="Gene3D" id="3.90.1150.10">
    <property type="entry name" value="Aspartate Aminotransferase, domain 1"/>
    <property type="match status" value="1"/>
</dbReference>
<evidence type="ECO:0000256" key="4">
    <source>
        <dbReference type="ARBA" id="ARBA00023239"/>
    </source>
</evidence>
<dbReference type="EMBL" id="KV744824">
    <property type="protein sequence ID" value="OCK85094.1"/>
    <property type="molecule type" value="Genomic_DNA"/>
</dbReference>
<dbReference type="PANTHER" id="PTHR48097">
    <property type="entry name" value="L-THREONINE ALDOLASE-RELATED"/>
    <property type="match status" value="1"/>
</dbReference>
<name>A0A8E2JJT8_9PEZI</name>
<reference evidence="8 9" key="1">
    <citation type="journal article" date="2016" name="Nat. Commun.">
        <title>Ectomycorrhizal ecology is imprinted in the genome of the dominant symbiotic fungus Cenococcum geophilum.</title>
        <authorList>
            <consortium name="DOE Joint Genome Institute"/>
            <person name="Peter M."/>
            <person name="Kohler A."/>
            <person name="Ohm R.A."/>
            <person name="Kuo A."/>
            <person name="Krutzmann J."/>
            <person name="Morin E."/>
            <person name="Arend M."/>
            <person name="Barry K.W."/>
            <person name="Binder M."/>
            <person name="Choi C."/>
            <person name="Clum A."/>
            <person name="Copeland A."/>
            <person name="Grisel N."/>
            <person name="Haridas S."/>
            <person name="Kipfer T."/>
            <person name="LaButti K."/>
            <person name="Lindquist E."/>
            <person name="Lipzen A."/>
            <person name="Maire R."/>
            <person name="Meier B."/>
            <person name="Mihaltcheva S."/>
            <person name="Molinier V."/>
            <person name="Murat C."/>
            <person name="Poggeler S."/>
            <person name="Quandt C.A."/>
            <person name="Sperisen C."/>
            <person name="Tritt A."/>
            <person name="Tisserant E."/>
            <person name="Crous P.W."/>
            <person name="Henrissat B."/>
            <person name="Nehls U."/>
            <person name="Egli S."/>
            <person name="Spatafora J.W."/>
            <person name="Grigoriev I.V."/>
            <person name="Martin F.M."/>
        </authorList>
    </citation>
    <scope>NUCLEOTIDE SEQUENCE [LARGE SCALE GENOMIC DNA]</scope>
    <source>
        <strain evidence="8 9">CBS 459.81</strain>
    </source>
</reference>
<dbReference type="SUPFAM" id="SSF53383">
    <property type="entry name" value="PLP-dependent transferases"/>
    <property type="match status" value="1"/>
</dbReference>
<keyword evidence="4" id="KW-0456">Lyase</keyword>
<feature type="modified residue" description="N6-(pyridoxal phosphate)lysine" evidence="5">
    <location>
        <position position="228"/>
    </location>
</feature>
<feature type="region of interest" description="Disordered" evidence="6">
    <location>
        <begin position="1"/>
        <end position="25"/>
    </location>
</feature>
<dbReference type="Gene3D" id="3.40.640.10">
    <property type="entry name" value="Type I PLP-dependent aspartate aminotransferase-like (Major domain)"/>
    <property type="match status" value="1"/>
</dbReference>
<evidence type="ECO:0000259" key="7">
    <source>
        <dbReference type="Pfam" id="PF01212"/>
    </source>
</evidence>
<dbReference type="PIRSF" id="PIRSF017617">
    <property type="entry name" value="Thr_aldolase"/>
    <property type="match status" value="1"/>
</dbReference>
<evidence type="ECO:0000256" key="6">
    <source>
        <dbReference type="SAM" id="MobiDB-lite"/>
    </source>
</evidence>
<keyword evidence="3" id="KW-0663">Pyridoxal phosphate</keyword>
<dbReference type="Proteomes" id="UP000250266">
    <property type="component" value="Unassembled WGS sequence"/>
</dbReference>
<dbReference type="GO" id="GO:0006567">
    <property type="term" value="P:L-threonine catabolic process"/>
    <property type="evidence" value="ECO:0007669"/>
    <property type="project" value="TreeGrafter"/>
</dbReference>
<feature type="domain" description="Aromatic amino acid beta-eliminating lyase/threonine aldolase" evidence="7">
    <location>
        <begin position="32"/>
        <end position="315"/>
    </location>
</feature>
<dbReference type="NCBIfam" id="NF041359">
    <property type="entry name" value="GntG_guanitoxin"/>
    <property type="match status" value="1"/>
</dbReference>
<keyword evidence="9" id="KW-1185">Reference proteome</keyword>
<proteinExistence type="inferred from homology"/>
<sequence length="389" mass="41821">MYTHAKATTNGVHPTEPASHNAWASPGPSAFDFRSDVVTTPTSKMLEAIAQCTLLDDVFCEDPTTASLEALVSDLTGHPAALLVLSGSMGNQVALRTHLGAPPHAVLCDQRCHIIQHEAGGVASLSGAMVQPIVPKNGKYITLEEVQKNAVVSDDVHACPTKIIGLENTLNGTIMPLAEVQKIAAWAREHDIIVHMDGARLWEAVVAGAGSLKDYCKEADSVSLCFSKGLGAPIGSIIVGSEKFIKRARWVRKSIGGGLRQAGVVAAPAKIAVEDTYLGGKLKQSHINAERVAKIWRDLGGKMKYPVDTNMVWLDFEPNGVQTNDFIALAQKYGLRIMGERLVVHYQISDEAISRLEQMFAEALKGKVGDANEGKVEISPKGMKLHHVE</sequence>